<dbReference type="Proteomes" id="UP000011083">
    <property type="component" value="Unassembled WGS sequence"/>
</dbReference>
<sequence>MEVEEAQTMKRFTFEFFPCRTLHLFFFTEVTNGDEILGQIRAGTLEMAFMSPSLIVDEFQVVAAAHRVLQDEARGKMVTKNLHSELVHTLSGAHHIAEGIRKFGMDVHHNYFLVALFDADDATIERLKGLVQGKETEVDQFKKHTVITKALQHYKISNDEKAMSDIVGSIVSRIATRGH</sequence>
<dbReference type="KEGG" id="acan:ACA1_054740"/>
<accession>L8H7M0</accession>
<dbReference type="PANTHER" id="PTHR15840:SF10">
    <property type="entry name" value="EKC_KEOPS COMPLEX SUBUNIT TPRKB"/>
    <property type="match status" value="1"/>
</dbReference>
<dbReference type="GO" id="GO:0005634">
    <property type="term" value="C:nucleus"/>
    <property type="evidence" value="ECO:0007669"/>
    <property type="project" value="UniProtKB-SubCell"/>
</dbReference>
<name>L8H7M0_ACACF</name>
<comment type="subcellular location">
    <subcellularLocation>
        <location evidence="1">Nucleus</location>
    </subcellularLocation>
</comment>
<dbReference type="STRING" id="1257118.L8H7M0"/>
<dbReference type="GO" id="GO:0000408">
    <property type="term" value="C:EKC/KEOPS complex"/>
    <property type="evidence" value="ECO:0007669"/>
    <property type="project" value="TreeGrafter"/>
</dbReference>
<keyword evidence="4 5" id="KW-0539">Nucleus</keyword>
<dbReference type="InterPro" id="IPR036504">
    <property type="entry name" value="CGI121/TPRKB_sf"/>
</dbReference>
<evidence type="ECO:0000256" key="2">
    <source>
        <dbReference type="ARBA" id="ARBA00005546"/>
    </source>
</evidence>
<dbReference type="OrthoDB" id="329139at2759"/>
<evidence type="ECO:0000256" key="3">
    <source>
        <dbReference type="ARBA" id="ARBA00022694"/>
    </source>
</evidence>
<dbReference type="SUPFAM" id="SSF143870">
    <property type="entry name" value="PF0523-like"/>
    <property type="match status" value="1"/>
</dbReference>
<organism evidence="6 7">
    <name type="scientific">Acanthamoeba castellanii (strain ATCC 30010 / Neff)</name>
    <dbReference type="NCBI Taxonomy" id="1257118"/>
    <lineage>
        <taxon>Eukaryota</taxon>
        <taxon>Amoebozoa</taxon>
        <taxon>Discosea</taxon>
        <taxon>Longamoebia</taxon>
        <taxon>Centramoebida</taxon>
        <taxon>Acanthamoebidae</taxon>
        <taxon>Acanthamoeba</taxon>
    </lineage>
</organism>
<evidence type="ECO:0000256" key="5">
    <source>
        <dbReference type="RuleBase" id="RU004398"/>
    </source>
</evidence>
<gene>
    <name evidence="6" type="ORF">ACA1_054740</name>
</gene>
<evidence type="ECO:0000313" key="7">
    <source>
        <dbReference type="Proteomes" id="UP000011083"/>
    </source>
</evidence>
<dbReference type="PANTHER" id="PTHR15840">
    <property type="entry name" value="CGI-121 FAMILY MEMBER"/>
    <property type="match status" value="1"/>
</dbReference>
<dbReference type="InterPro" id="IPR013926">
    <property type="entry name" value="CGI121/TPRKB"/>
</dbReference>
<keyword evidence="7" id="KW-1185">Reference proteome</keyword>
<dbReference type="GO" id="GO:0005829">
    <property type="term" value="C:cytosol"/>
    <property type="evidence" value="ECO:0007669"/>
    <property type="project" value="TreeGrafter"/>
</dbReference>
<comment type="similarity">
    <text evidence="2 5">Belongs to the CGI121/TPRKB family.</text>
</comment>
<reference evidence="6 7" key="1">
    <citation type="journal article" date="2013" name="Genome Biol.">
        <title>Genome of Acanthamoeba castellanii highlights extensive lateral gene transfer and early evolution of tyrosine kinase signaling.</title>
        <authorList>
            <person name="Clarke M."/>
            <person name="Lohan A.J."/>
            <person name="Liu B."/>
            <person name="Lagkouvardos I."/>
            <person name="Roy S."/>
            <person name="Zafar N."/>
            <person name="Bertelli C."/>
            <person name="Schilde C."/>
            <person name="Kianianmomeni A."/>
            <person name="Burglin T.R."/>
            <person name="Frech C."/>
            <person name="Turcotte B."/>
            <person name="Kopec K.O."/>
            <person name="Synnott J.M."/>
            <person name="Choo C."/>
            <person name="Paponov I."/>
            <person name="Finkler A."/>
            <person name="Soon Heng Tan C."/>
            <person name="Hutchins A.P."/>
            <person name="Weinmeier T."/>
            <person name="Rattei T."/>
            <person name="Chu J.S."/>
            <person name="Gimenez G."/>
            <person name="Irimia M."/>
            <person name="Rigden D.J."/>
            <person name="Fitzpatrick D.A."/>
            <person name="Lorenzo-Morales J."/>
            <person name="Bateman A."/>
            <person name="Chiu C.H."/>
            <person name="Tang P."/>
            <person name="Hegemann P."/>
            <person name="Fromm H."/>
            <person name="Raoult D."/>
            <person name="Greub G."/>
            <person name="Miranda-Saavedra D."/>
            <person name="Chen N."/>
            <person name="Nash P."/>
            <person name="Ginger M.L."/>
            <person name="Horn M."/>
            <person name="Schaap P."/>
            <person name="Caler L."/>
            <person name="Loftus B."/>
        </authorList>
    </citation>
    <scope>NUCLEOTIDE SEQUENCE [LARGE SCALE GENOMIC DNA]</scope>
    <source>
        <strain evidence="6 7">Neff</strain>
    </source>
</reference>
<keyword evidence="3" id="KW-0819">tRNA processing</keyword>
<protein>
    <submittedName>
        <fullName evidence="6">Uncharacterized protein</fullName>
    </submittedName>
</protein>
<dbReference type="RefSeq" id="XP_004344131.1">
    <property type="nucleotide sequence ID" value="XM_004344081.1"/>
</dbReference>
<dbReference type="Pfam" id="PF08617">
    <property type="entry name" value="CGI-121"/>
    <property type="match status" value="1"/>
</dbReference>
<dbReference type="GO" id="GO:0002949">
    <property type="term" value="P:tRNA threonylcarbamoyladenosine modification"/>
    <property type="evidence" value="ECO:0007669"/>
    <property type="project" value="TreeGrafter"/>
</dbReference>
<dbReference type="EMBL" id="KB007909">
    <property type="protein sequence ID" value="ELR20728.1"/>
    <property type="molecule type" value="Genomic_DNA"/>
</dbReference>
<dbReference type="Gene3D" id="3.30.2380.10">
    <property type="entry name" value="CGI121/TPRKB"/>
    <property type="match status" value="1"/>
</dbReference>
<evidence type="ECO:0000256" key="4">
    <source>
        <dbReference type="ARBA" id="ARBA00023242"/>
    </source>
</evidence>
<dbReference type="OMA" id="IVCRMST"/>
<dbReference type="AlphaFoldDB" id="L8H7M0"/>
<evidence type="ECO:0000313" key="6">
    <source>
        <dbReference type="EMBL" id="ELR20728.1"/>
    </source>
</evidence>
<dbReference type="VEuPathDB" id="AmoebaDB:ACA1_054740"/>
<proteinExistence type="inferred from homology"/>
<dbReference type="GeneID" id="14921598"/>
<evidence type="ECO:0000256" key="1">
    <source>
        <dbReference type="ARBA" id="ARBA00004123"/>
    </source>
</evidence>